<name>A0A059T6X7_9CAUD</name>
<accession>A0A059T6X7</accession>
<gene>
    <name evidence="2" type="ORF">LP064_185</name>
</gene>
<sequence length="252" mass="29333">MREYDEEKERELAKKNHRIKRERAEALERKREIIEYVRELDNKEKKLVEEQAKEKINGKKSSTVEKYGNALDMVKNTDFEALCRIQTAYHLQREYPMVLSSLNNKGSYIHLGVAKQVADKKTLSGDATYECELLFSVQVPKAGQKKQKDLLLELEKRKTLEGNYTNVEGSFTSHQYIPFLTFLNRRKIDAKIDSMLDDYSLAKTKAQKKKIQGEINTWVGYQKVVKNKGYVLYSYASAKVVAVYHREISVYS</sequence>
<protein>
    <submittedName>
        <fullName evidence="2">Uncharacterized protein</fullName>
    </submittedName>
</protein>
<evidence type="ECO:0000256" key="1">
    <source>
        <dbReference type="SAM" id="Coils"/>
    </source>
</evidence>
<evidence type="ECO:0000313" key="2">
    <source>
        <dbReference type="EMBL" id="AHL19207.1"/>
    </source>
</evidence>
<dbReference type="EMBL" id="KJ094029">
    <property type="protein sequence ID" value="AHL19207.1"/>
    <property type="molecule type" value="Genomic_DNA"/>
</dbReference>
<keyword evidence="1" id="KW-0175">Coiled coil</keyword>
<evidence type="ECO:0000313" key="3">
    <source>
        <dbReference type="Proteomes" id="UP000026994"/>
    </source>
</evidence>
<reference evidence="2 3" key="1">
    <citation type="journal article" date="2014" name="Appl. Environ. Microbiol.">
        <title>Comparative genomic and morphological analysis of Listeria phages isolated from farm environments.</title>
        <authorList>
            <person name="Denes T."/>
            <person name="Vongkamjan K."/>
            <person name="Ackermann H.W."/>
            <person name="Moreno Switt A.I."/>
            <person name="Wiedmann M."/>
            <person name="den Bakker H.C."/>
        </authorList>
    </citation>
    <scope>NUCLEOTIDE SEQUENCE [LARGE SCALE GENOMIC DNA]</scope>
</reference>
<feature type="coiled-coil region" evidence="1">
    <location>
        <begin position="5"/>
        <end position="53"/>
    </location>
</feature>
<organism evidence="2 3">
    <name type="scientific">Listeria phage LP-064</name>
    <dbReference type="NCBI Taxonomy" id="1458853"/>
    <lineage>
        <taxon>Viruses</taxon>
        <taxon>Duplodnaviria</taxon>
        <taxon>Heunggongvirae</taxon>
        <taxon>Uroviricota</taxon>
        <taxon>Caudoviricetes</taxon>
        <taxon>Herelleviridae</taxon>
        <taxon>Jasinskavirinae</taxon>
        <taxon>Pecentumvirus</taxon>
        <taxon>Pecentumvirus LP064</taxon>
    </lineage>
</organism>
<keyword evidence="3" id="KW-1185">Reference proteome</keyword>
<proteinExistence type="predicted"/>
<dbReference type="Proteomes" id="UP000026994">
    <property type="component" value="Segment"/>
</dbReference>